<dbReference type="Pfam" id="PF00400">
    <property type="entry name" value="WD40"/>
    <property type="match status" value="3"/>
</dbReference>
<dbReference type="GO" id="GO:0030674">
    <property type="term" value="F:protein-macromolecule adaptor activity"/>
    <property type="evidence" value="ECO:0007669"/>
    <property type="project" value="TreeGrafter"/>
</dbReference>
<evidence type="ECO:0000256" key="7">
    <source>
        <dbReference type="SAM" id="MobiDB-lite"/>
    </source>
</evidence>
<dbReference type="InterPro" id="IPR001680">
    <property type="entry name" value="WD40_rpt"/>
</dbReference>
<evidence type="ECO:0000313" key="9">
    <source>
        <dbReference type="Proteomes" id="UP001310594"/>
    </source>
</evidence>
<organism evidence="8 9">
    <name type="scientific">Elasticomyces elasticus</name>
    <dbReference type="NCBI Taxonomy" id="574655"/>
    <lineage>
        <taxon>Eukaryota</taxon>
        <taxon>Fungi</taxon>
        <taxon>Dikarya</taxon>
        <taxon>Ascomycota</taxon>
        <taxon>Pezizomycotina</taxon>
        <taxon>Dothideomycetes</taxon>
        <taxon>Dothideomycetidae</taxon>
        <taxon>Mycosphaerellales</taxon>
        <taxon>Teratosphaeriaceae</taxon>
        <taxon>Elasticomyces</taxon>
    </lineage>
</organism>
<keyword evidence="2 6" id="KW-0853">WD repeat</keyword>
<feature type="region of interest" description="Disordered" evidence="7">
    <location>
        <begin position="20"/>
        <end position="87"/>
    </location>
</feature>
<evidence type="ECO:0000313" key="8">
    <source>
        <dbReference type="EMBL" id="KAK5698626.1"/>
    </source>
</evidence>
<feature type="repeat" description="WD" evidence="6">
    <location>
        <begin position="282"/>
        <end position="323"/>
    </location>
</feature>
<dbReference type="SUPFAM" id="SSF50978">
    <property type="entry name" value="WD40 repeat-like"/>
    <property type="match status" value="1"/>
</dbReference>
<evidence type="ECO:0000256" key="6">
    <source>
        <dbReference type="PROSITE-ProRule" id="PRU00221"/>
    </source>
</evidence>
<dbReference type="PANTHER" id="PTHR22852:SF0">
    <property type="entry name" value="DENTICLELESS PROTEIN HOMOLOG"/>
    <property type="match status" value="1"/>
</dbReference>
<dbReference type="InterPro" id="IPR015943">
    <property type="entry name" value="WD40/YVTN_repeat-like_dom_sf"/>
</dbReference>
<dbReference type="PANTHER" id="PTHR22852">
    <property type="entry name" value="LETHAL 2 DENTICLELESS PROTEIN RETINOIC ACID-REGULATED NUCLEAR MATRIX-ASSOCIATED PROTEIN"/>
    <property type="match status" value="1"/>
</dbReference>
<dbReference type="Proteomes" id="UP001310594">
    <property type="component" value="Unassembled WGS sequence"/>
</dbReference>
<dbReference type="PROSITE" id="PS50082">
    <property type="entry name" value="WD_REPEATS_2"/>
    <property type="match status" value="2"/>
</dbReference>
<dbReference type="SMART" id="SM00320">
    <property type="entry name" value="WD40"/>
    <property type="match status" value="6"/>
</dbReference>
<evidence type="ECO:0000256" key="1">
    <source>
        <dbReference type="ARBA" id="ARBA00004906"/>
    </source>
</evidence>
<evidence type="ECO:0000256" key="5">
    <source>
        <dbReference type="ARBA" id="ARBA00038344"/>
    </source>
</evidence>
<dbReference type="InterPro" id="IPR051865">
    <property type="entry name" value="WD-repeat_CDT2_adapter"/>
</dbReference>
<comment type="caution">
    <text evidence="8">The sequence shown here is derived from an EMBL/GenBank/DDBJ whole genome shotgun (WGS) entry which is preliminary data.</text>
</comment>
<dbReference type="PROSITE" id="PS50294">
    <property type="entry name" value="WD_REPEATS_REGION"/>
    <property type="match status" value="1"/>
</dbReference>
<evidence type="ECO:0000256" key="4">
    <source>
        <dbReference type="ARBA" id="ARBA00022786"/>
    </source>
</evidence>
<evidence type="ECO:0008006" key="10">
    <source>
        <dbReference type="Google" id="ProtNLM"/>
    </source>
</evidence>
<feature type="compositionally biased region" description="Low complexity" evidence="7">
    <location>
        <begin position="406"/>
        <end position="415"/>
    </location>
</feature>
<feature type="region of interest" description="Disordered" evidence="7">
    <location>
        <begin position="368"/>
        <end position="420"/>
    </location>
</feature>
<dbReference type="AlphaFoldDB" id="A0AAN7VRR3"/>
<dbReference type="GO" id="GO:0005634">
    <property type="term" value="C:nucleus"/>
    <property type="evidence" value="ECO:0007669"/>
    <property type="project" value="TreeGrafter"/>
</dbReference>
<evidence type="ECO:0000256" key="3">
    <source>
        <dbReference type="ARBA" id="ARBA00022737"/>
    </source>
</evidence>
<dbReference type="GO" id="GO:0043161">
    <property type="term" value="P:proteasome-mediated ubiquitin-dependent protein catabolic process"/>
    <property type="evidence" value="ECO:0007669"/>
    <property type="project" value="TreeGrafter"/>
</dbReference>
<keyword evidence="4" id="KW-0833">Ubl conjugation pathway</keyword>
<feature type="repeat" description="WD" evidence="6">
    <location>
        <begin position="324"/>
        <end position="360"/>
    </location>
</feature>
<dbReference type="EMBL" id="JAVRQU010000009">
    <property type="protein sequence ID" value="KAK5698626.1"/>
    <property type="molecule type" value="Genomic_DNA"/>
</dbReference>
<accession>A0AAN7VRR3</accession>
<evidence type="ECO:0000256" key="2">
    <source>
        <dbReference type="ARBA" id="ARBA00022574"/>
    </source>
</evidence>
<dbReference type="InterPro" id="IPR019775">
    <property type="entry name" value="WD40_repeat_CS"/>
</dbReference>
<dbReference type="Gene3D" id="2.130.10.10">
    <property type="entry name" value="YVTN repeat-like/Quinoprotein amine dehydrogenase"/>
    <property type="match status" value="2"/>
</dbReference>
<dbReference type="PROSITE" id="PS00678">
    <property type="entry name" value="WD_REPEATS_1"/>
    <property type="match status" value="1"/>
</dbReference>
<comment type="similarity">
    <text evidence="5">Belongs to the WD repeat cdt2 family.</text>
</comment>
<feature type="region of interest" description="Disordered" evidence="7">
    <location>
        <begin position="581"/>
        <end position="617"/>
    </location>
</feature>
<keyword evidence="3" id="KW-0677">Repeat</keyword>
<sequence length="710" mass="77242">MAELPFFSSQTSIYDSHAITDQENLASSPPPNLRSSSLKQRKPPTVTPKRFTKFFTPRASSTSTRRQSKAGRQLRDITKNGANQRRRGEVLVQDDMLRHLQADELAIGRPVKRRKVLEEEKVDLGLSSSPPQLQSSPLKRVQFAGQIDILEDEAASPTLTASDADDELPGLLEALQPFPQPIRRLRGCNNPTRQVLERSFGGHPALSQGPRGSQHCASWQATTADFISTPADVHSFRPGTAIPFCTTPCHTNSLIAIGDEEGSIRLLDTSPTTSFSTTHLNIRVHRNAVMDLAFSSDDYLLATASGDQTSRVVDMHTQSILCVLSGHGSSVKQVRFQPNTNNNVLTTSSRDGTVQLWDLRCSERGSMSTLRIGQRKGLNEDGRAEEPSIRYPRSSLRVGPAHRSTKGTGTKSPSTQNSEDSAVSITAIEHLPHGREHLLVTASELSASVKLWDLRNAGRRGDPVLLTSTPLPESHRRTRNFGISSMAVSGDGARLYTLCKDATIYAYSTNHLIMGSAPEMSEGSSRRRTVKEPKVGLGPFYGFRHQGLTTGSFYVKLAVRPARGDKGEVLAVGSGSGTPVLFPTDERHFPRRRHSAAEQMLEEDDEDDLPSPPLKTASAPALSLAAESSDLPIHSLGTALVRGHESDREVTAVTWTHGGDLVTVGDDFTARCWREDGGAARALRGCGEGGGRRWGSGWADVEGAWDEVDC</sequence>
<comment type="pathway">
    <text evidence="1">Protein modification; protein ubiquitination.</text>
</comment>
<name>A0AAN7VRR3_9PEZI</name>
<proteinExistence type="inferred from homology"/>
<feature type="compositionally biased region" description="Basic and acidic residues" evidence="7">
    <location>
        <begin position="377"/>
        <end position="388"/>
    </location>
</feature>
<gene>
    <name evidence="8" type="ORF">LTR97_006272</name>
</gene>
<dbReference type="InterPro" id="IPR036322">
    <property type="entry name" value="WD40_repeat_dom_sf"/>
</dbReference>
<protein>
    <recommendedName>
        <fullName evidence="10">Anaphase-promoting complex subunit 4 WD40 domain-containing protein</fullName>
    </recommendedName>
</protein>
<feature type="compositionally biased region" description="Acidic residues" evidence="7">
    <location>
        <begin position="600"/>
        <end position="609"/>
    </location>
</feature>
<reference evidence="8" key="1">
    <citation type="submission" date="2023-08" db="EMBL/GenBank/DDBJ databases">
        <title>Black Yeasts Isolated from many extreme environments.</title>
        <authorList>
            <person name="Coleine C."/>
            <person name="Stajich J.E."/>
            <person name="Selbmann L."/>
        </authorList>
    </citation>
    <scope>NUCLEOTIDE SEQUENCE</scope>
    <source>
        <strain evidence="8">CCFEE 5810</strain>
    </source>
</reference>